<dbReference type="Pfam" id="PF13432">
    <property type="entry name" value="TPR_16"/>
    <property type="match status" value="1"/>
</dbReference>
<dbReference type="GeneID" id="91974153"/>
<evidence type="ECO:0000256" key="1">
    <source>
        <dbReference type="ARBA" id="ARBA00003476"/>
    </source>
</evidence>
<feature type="signal peptide" evidence="9">
    <location>
        <begin position="1"/>
        <end position="29"/>
    </location>
</feature>
<dbReference type="Gene3D" id="1.25.40.10">
    <property type="entry name" value="Tetratricopeptide repeat domain"/>
    <property type="match status" value="4"/>
</dbReference>
<comment type="pathway">
    <text evidence="2">Glycan metabolism; bacterial cellulose biosynthesis.</text>
</comment>
<name>A0ABX6DR50_KLUIN</name>
<feature type="repeat" description="TPR" evidence="7">
    <location>
        <begin position="266"/>
        <end position="299"/>
    </location>
</feature>
<dbReference type="Pfam" id="PF14559">
    <property type="entry name" value="TPR_19"/>
    <property type="match status" value="2"/>
</dbReference>
<proteinExistence type="predicted"/>
<evidence type="ECO:0000259" key="10">
    <source>
        <dbReference type="Pfam" id="PF05420"/>
    </source>
</evidence>
<keyword evidence="3 9" id="KW-0732">Signal</keyword>
<feature type="region of interest" description="Disordered" evidence="8">
    <location>
        <begin position="842"/>
        <end position="861"/>
    </location>
</feature>
<keyword evidence="12" id="KW-1185">Reference proteome</keyword>
<evidence type="ECO:0000256" key="2">
    <source>
        <dbReference type="ARBA" id="ARBA00005186"/>
    </source>
</evidence>
<evidence type="ECO:0000256" key="6">
    <source>
        <dbReference type="ARBA" id="ARBA00022916"/>
    </source>
</evidence>
<dbReference type="SUPFAM" id="SSF48452">
    <property type="entry name" value="TPR-like"/>
    <property type="match status" value="3"/>
</dbReference>
<dbReference type="InterPro" id="IPR003921">
    <property type="entry name" value="Cell_synth_C"/>
</dbReference>
<sequence length="1318" mass="143178">MKIRKLNKIIHGIGLSSICLFPLSFPVHAAGDNSSVLEQLFTQAQYWHEREHPDDAQLALKKILSVEPGNTDALYLMALYTQQQGKKAEAAAWKAKLRQADPDGAKIAQLEGEASASAVLPGRLAEARRLSSHGNNAAAVTIYEELFKQGQPKSSLSSEYYQTLASIPERRPEAIDALSQLHQQHPHDVATTLALGKILTYQEESRRDGITLLETLSHSNPEAKKNLRQALLWLHPNAGDRPLFENWLQQQPDDREIGEHYSQNVTGSIISNGYKTVENGQLDQATTSFEKVLEADPGNSNALGGLGIIAMRKGNFTAASDYLKRAAAQNGPDKEKWMTLYGQANFYGILSQAKAQANNKDWDSALATSEPLLNSSGDERHAVDLFRADILRRRGDLPAAEQAYRTLAEQAPSADVMQSLYYVLKAEHKTDDAANLLKSMPPAFRQKVMAGQPASIDPIRRQAAEALSQGETQQAEQLLRSALQKEPSNPWLRLDLARVLQKQGDSSQALSIISSLADSPRKDSLTAAAIFLSENKKWEDTATVLSRIPRSQWTKEMSELNRRATFNQGITRADSLLAGGDRASAAEQLLALSRIETLSAADAGHLAESLYKAGQTERALGVIHHNLASGLKGSVGDYAQQINVLNSAGLASEANQILSNPALLARSSQQDITHIKMGEVINKADRLREQGQYADAYDMLIVQLHQDPHNKDLMLAMARVYQSGNMSDNAGSIYQYVLSQDPQNQDARTGAIDLALKAKDNQRAMTLMQGLKDKNSPENLFLAARVARSNGESKRALGLLRQAKQQLLGIASAGNNATIDGLPISDNPFVNKTPIDTRLPWQVGGESASGSSSPVSSSQNPQLLTRVTKMLNETREKLSSWVETNLSLRDRNGDDGLGALSETKASLAFSTVPFDESRLKFAVTPVLLNAGSTSGKASNRFGTGALQQANAAWRATQSSQALADNSKAAASAARKALEDKSNARIKACQSPTSAACEVATHEETDAQDAYNLAQEKIMQPQSYGPDDFPANSSGEQRKTGTELSVALSGDSYQADLGTTPLGGEGAKNLVGGLRWSPTVATNTQLTFNLERRAVTDSLLSYVGTKDKYSGKTWGAVVKSGGGLSLSYDDGDAGAYGGASYYKYQGENVADNSAVMGNAGFYYRPLHTDEKEIKVGINADYMNYAENLSNFSFGQGGYFSPQNYISLSVPVEYSRNAGDWSYKLSGAVGYQAYSQKQSDYFPTESEWQNNLDWLVDAGFGEESHYAAKTSRGVSYNVKLQGNYKLSPQMSVGGALGYDTVGEYSEANAQLYLKYSFDDK</sequence>
<evidence type="ECO:0000256" key="9">
    <source>
        <dbReference type="SAM" id="SignalP"/>
    </source>
</evidence>
<dbReference type="Proteomes" id="UP000344450">
    <property type="component" value="Chromosome"/>
</dbReference>
<dbReference type="InterPro" id="IPR019734">
    <property type="entry name" value="TPR_rpt"/>
</dbReference>
<evidence type="ECO:0000313" key="11">
    <source>
        <dbReference type="EMBL" id="QGH31296.1"/>
    </source>
</evidence>
<dbReference type="InterPro" id="IPR011990">
    <property type="entry name" value="TPR-like_helical_dom_sf"/>
</dbReference>
<dbReference type="Pfam" id="PF05420">
    <property type="entry name" value="BCSC_C"/>
    <property type="match status" value="1"/>
</dbReference>
<feature type="region of interest" description="Disordered" evidence="8">
    <location>
        <begin position="1020"/>
        <end position="1042"/>
    </location>
</feature>
<dbReference type="RefSeq" id="WP_153743585.1">
    <property type="nucleotide sequence ID" value="NZ_CP045843.1"/>
</dbReference>
<evidence type="ECO:0000256" key="7">
    <source>
        <dbReference type="PROSITE-ProRule" id="PRU00339"/>
    </source>
</evidence>
<reference evidence="11 12" key="1">
    <citation type="submission" date="2019-10" db="EMBL/GenBank/DDBJ databases">
        <title>Complete genome sequencing of drug resistant plasmids in Kluyvera intermedia.</title>
        <authorList>
            <person name="Ke C."/>
            <person name="Jian S."/>
        </authorList>
    </citation>
    <scope>NUCLEOTIDE SEQUENCE [LARGE SCALE GENOMIC DNA]</scope>
    <source>
        <strain evidence="11 12">N2-1</strain>
    </source>
</reference>
<keyword evidence="5 7" id="KW-0802">TPR repeat</keyword>
<dbReference type="PANTHER" id="PTHR45586">
    <property type="entry name" value="TPR REPEAT-CONTAINING PROTEIN PA4667"/>
    <property type="match status" value="1"/>
</dbReference>
<accession>A0ABX6DR50</accession>
<dbReference type="InterPro" id="IPR008410">
    <property type="entry name" value="BCSC_C"/>
</dbReference>
<keyword evidence="4" id="KW-0677">Repeat</keyword>
<evidence type="ECO:0000256" key="5">
    <source>
        <dbReference type="ARBA" id="ARBA00022803"/>
    </source>
</evidence>
<evidence type="ECO:0000256" key="8">
    <source>
        <dbReference type="SAM" id="MobiDB-lite"/>
    </source>
</evidence>
<evidence type="ECO:0000256" key="4">
    <source>
        <dbReference type="ARBA" id="ARBA00022737"/>
    </source>
</evidence>
<protein>
    <submittedName>
        <fullName evidence="11">Tetratricopeptide repeat protein</fullName>
    </submittedName>
</protein>
<dbReference type="EMBL" id="CP045845">
    <property type="protein sequence ID" value="QGH31296.1"/>
    <property type="molecule type" value="Genomic_DNA"/>
</dbReference>
<dbReference type="PANTHER" id="PTHR45586:SF1">
    <property type="entry name" value="LIPOPOLYSACCHARIDE ASSEMBLY PROTEIN B"/>
    <property type="match status" value="1"/>
</dbReference>
<feature type="chain" id="PRO_5047466634" evidence="9">
    <location>
        <begin position="30"/>
        <end position="1318"/>
    </location>
</feature>
<evidence type="ECO:0000256" key="3">
    <source>
        <dbReference type="ARBA" id="ARBA00022729"/>
    </source>
</evidence>
<gene>
    <name evidence="11" type="ORF">GHC21_17155</name>
</gene>
<organism evidence="11 12">
    <name type="scientific">Kluyvera intermedia</name>
    <name type="common">Enterobacter intermedius</name>
    <dbReference type="NCBI Taxonomy" id="61648"/>
    <lineage>
        <taxon>Bacteria</taxon>
        <taxon>Pseudomonadati</taxon>
        <taxon>Pseudomonadota</taxon>
        <taxon>Gammaproteobacteria</taxon>
        <taxon>Enterobacterales</taxon>
        <taxon>Enterobacteriaceae</taxon>
        <taxon>Kluyvera</taxon>
    </lineage>
</organism>
<dbReference type="PRINTS" id="PR01441">
    <property type="entry name" value="CELLSNTHASEC"/>
</dbReference>
<feature type="domain" description="Cellulose synthase operon C C-terminal" evidence="10">
    <location>
        <begin position="904"/>
        <end position="1316"/>
    </location>
</feature>
<comment type="function">
    <text evidence="1">Required for maximal bacterial cellulose synthesis.</text>
</comment>
<feature type="compositionally biased region" description="Low complexity" evidence="8">
    <location>
        <begin position="844"/>
        <end position="858"/>
    </location>
</feature>
<keyword evidence="6" id="KW-0135">Cellulose biosynthesis</keyword>
<dbReference type="PROSITE" id="PS50005">
    <property type="entry name" value="TPR"/>
    <property type="match status" value="1"/>
</dbReference>
<evidence type="ECO:0000313" key="12">
    <source>
        <dbReference type="Proteomes" id="UP000344450"/>
    </source>
</evidence>
<dbReference type="SMART" id="SM00028">
    <property type="entry name" value="TPR"/>
    <property type="match status" value="5"/>
</dbReference>
<dbReference type="InterPro" id="IPR051012">
    <property type="entry name" value="CellSynth/LPSAsmb/PSIAsmb"/>
</dbReference>